<comment type="caution">
    <text evidence="2">The sequence shown here is derived from an EMBL/GenBank/DDBJ whole genome shotgun (WGS) entry which is preliminary data.</text>
</comment>
<protein>
    <submittedName>
        <fullName evidence="2">Uncharacterized protein</fullName>
    </submittedName>
</protein>
<keyword evidence="1" id="KW-1133">Transmembrane helix</keyword>
<reference evidence="2" key="1">
    <citation type="submission" date="2023-10" db="EMBL/GenBank/DDBJ databases">
        <title>Genome assembly of Pristionchus species.</title>
        <authorList>
            <person name="Yoshida K."/>
            <person name="Sommer R.J."/>
        </authorList>
    </citation>
    <scope>NUCLEOTIDE SEQUENCE</scope>
    <source>
        <strain evidence="2">RS5133</strain>
    </source>
</reference>
<evidence type="ECO:0000256" key="1">
    <source>
        <dbReference type="SAM" id="Phobius"/>
    </source>
</evidence>
<name>A0AAV5W1Q2_9BILA</name>
<feature type="transmembrane region" description="Helical" evidence="1">
    <location>
        <begin position="12"/>
        <end position="34"/>
    </location>
</feature>
<accession>A0AAV5W1Q2</accession>
<keyword evidence="3" id="KW-1185">Reference proteome</keyword>
<organism evidence="2 3">
    <name type="scientific">Pristionchus fissidentatus</name>
    <dbReference type="NCBI Taxonomy" id="1538716"/>
    <lineage>
        <taxon>Eukaryota</taxon>
        <taxon>Metazoa</taxon>
        <taxon>Ecdysozoa</taxon>
        <taxon>Nematoda</taxon>
        <taxon>Chromadorea</taxon>
        <taxon>Rhabditida</taxon>
        <taxon>Rhabditina</taxon>
        <taxon>Diplogasteromorpha</taxon>
        <taxon>Diplogasteroidea</taxon>
        <taxon>Neodiplogasteridae</taxon>
        <taxon>Pristionchus</taxon>
    </lineage>
</organism>
<evidence type="ECO:0000313" key="3">
    <source>
        <dbReference type="Proteomes" id="UP001432322"/>
    </source>
</evidence>
<evidence type="ECO:0000313" key="2">
    <source>
        <dbReference type="EMBL" id="GMT24644.1"/>
    </source>
</evidence>
<sequence length="78" mass="8082">LLSTVLSILGGGISHSLIFNISISLSLGTTSLIISMRFATPRIIVVLLEMIDDSEESVDILISDGSVATGGILTADHA</sequence>
<keyword evidence="1" id="KW-0812">Transmembrane</keyword>
<proteinExistence type="predicted"/>
<gene>
    <name evidence="2" type="ORF">PFISCL1PPCAC_15941</name>
</gene>
<dbReference type="Proteomes" id="UP001432322">
    <property type="component" value="Unassembled WGS sequence"/>
</dbReference>
<dbReference type="EMBL" id="BTSY01000004">
    <property type="protein sequence ID" value="GMT24644.1"/>
    <property type="molecule type" value="Genomic_DNA"/>
</dbReference>
<dbReference type="AlphaFoldDB" id="A0AAV5W1Q2"/>
<feature type="non-terminal residue" evidence="2">
    <location>
        <position position="1"/>
    </location>
</feature>
<keyword evidence="1" id="KW-0472">Membrane</keyword>